<reference evidence="1" key="1">
    <citation type="submission" date="2014-09" db="EMBL/GenBank/DDBJ databases">
        <authorList>
            <person name="Magalhaes I.L.F."/>
            <person name="Oliveira U."/>
            <person name="Santos F.R."/>
            <person name="Vidigal T.H.D.A."/>
            <person name="Brescovit A.D."/>
            <person name="Santos A.J."/>
        </authorList>
    </citation>
    <scope>NUCLEOTIDE SEQUENCE</scope>
    <source>
        <tissue evidence="1">Shoot tissue taken approximately 20 cm above the soil surface</tissue>
    </source>
</reference>
<sequence length="73" mass="8034">MPERIMKPFSVSCLDRKMVVVGRGLHVAIGHVKKQPGSNSGSRSSSYSIHWQDVDVPKEFSDLTPSSSQILHA</sequence>
<dbReference type="EMBL" id="GBRH01260110">
    <property type="protein sequence ID" value="JAD37785.1"/>
    <property type="molecule type" value="Transcribed_RNA"/>
</dbReference>
<proteinExistence type="predicted"/>
<protein>
    <submittedName>
        <fullName evidence="1">Uncharacterized protein</fullName>
    </submittedName>
</protein>
<name>A0A0A8ZM14_ARUDO</name>
<organism evidence="1">
    <name type="scientific">Arundo donax</name>
    <name type="common">Giant reed</name>
    <name type="synonym">Donax arundinaceus</name>
    <dbReference type="NCBI Taxonomy" id="35708"/>
    <lineage>
        <taxon>Eukaryota</taxon>
        <taxon>Viridiplantae</taxon>
        <taxon>Streptophyta</taxon>
        <taxon>Embryophyta</taxon>
        <taxon>Tracheophyta</taxon>
        <taxon>Spermatophyta</taxon>
        <taxon>Magnoliopsida</taxon>
        <taxon>Liliopsida</taxon>
        <taxon>Poales</taxon>
        <taxon>Poaceae</taxon>
        <taxon>PACMAD clade</taxon>
        <taxon>Arundinoideae</taxon>
        <taxon>Arundineae</taxon>
        <taxon>Arundo</taxon>
    </lineage>
</organism>
<reference evidence="1" key="2">
    <citation type="journal article" date="2015" name="Data Brief">
        <title>Shoot transcriptome of the giant reed, Arundo donax.</title>
        <authorList>
            <person name="Barrero R.A."/>
            <person name="Guerrero F.D."/>
            <person name="Moolhuijzen P."/>
            <person name="Goolsby J.A."/>
            <person name="Tidwell J."/>
            <person name="Bellgard S.E."/>
            <person name="Bellgard M.I."/>
        </authorList>
    </citation>
    <scope>NUCLEOTIDE SEQUENCE</scope>
    <source>
        <tissue evidence="1">Shoot tissue taken approximately 20 cm above the soil surface</tissue>
    </source>
</reference>
<evidence type="ECO:0000313" key="1">
    <source>
        <dbReference type="EMBL" id="JAD37785.1"/>
    </source>
</evidence>
<dbReference type="AlphaFoldDB" id="A0A0A8ZM14"/>
<accession>A0A0A8ZM14</accession>